<evidence type="ECO:0000256" key="1">
    <source>
        <dbReference type="ARBA" id="ARBA00004267"/>
    </source>
</evidence>
<organism evidence="5 6">
    <name type="scientific">Callosobruchus maculatus</name>
    <name type="common">Southern cowpea weevil</name>
    <name type="synonym">Pulse bruchid</name>
    <dbReference type="NCBI Taxonomy" id="64391"/>
    <lineage>
        <taxon>Eukaryota</taxon>
        <taxon>Metazoa</taxon>
        <taxon>Ecdysozoa</taxon>
        <taxon>Arthropoda</taxon>
        <taxon>Hexapoda</taxon>
        <taxon>Insecta</taxon>
        <taxon>Pterygota</taxon>
        <taxon>Neoptera</taxon>
        <taxon>Endopterygota</taxon>
        <taxon>Coleoptera</taxon>
        <taxon>Polyphaga</taxon>
        <taxon>Cucujiformia</taxon>
        <taxon>Chrysomeloidea</taxon>
        <taxon>Chrysomelidae</taxon>
        <taxon>Bruchinae</taxon>
        <taxon>Bruchini</taxon>
        <taxon>Callosobruchus</taxon>
    </lineage>
</organism>
<protein>
    <recommendedName>
        <fullName evidence="7">Mitotic-spindle organizing protein 1</fullName>
    </recommendedName>
</protein>
<keyword evidence="6" id="KW-1185">Reference proteome</keyword>
<evidence type="ECO:0000313" key="6">
    <source>
        <dbReference type="Proteomes" id="UP000410492"/>
    </source>
</evidence>
<evidence type="ECO:0000256" key="3">
    <source>
        <dbReference type="ARBA" id="ARBA00022490"/>
    </source>
</evidence>
<dbReference type="GO" id="GO:0000931">
    <property type="term" value="C:gamma-tubulin ring complex"/>
    <property type="evidence" value="ECO:0007669"/>
    <property type="project" value="InterPro"/>
</dbReference>
<name>A0A653DPJ2_CALMS</name>
<dbReference type="GO" id="GO:0005813">
    <property type="term" value="C:centrosome"/>
    <property type="evidence" value="ECO:0007669"/>
    <property type="project" value="TreeGrafter"/>
</dbReference>
<dbReference type="GO" id="GO:0033566">
    <property type="term" value="P:gamma-tubulin complex localization"/>
    <property type="evidence" value="ECO:0007669"/>
    <property type="project" value="InterPro"/>
</dbReference>
<dbReference type="GO" id="GO:0090307">
    <property type="term" value="P:mitotic spindle assembly"/>
    <property type="evidence" value="ECO:0007669"/>
    <property type="project" value="TreeGrafter"/>
</dbReference>
<dbReference type="InterPro" id="IPR022214">
    <property type="entry name" value="MZT1"/>
</dbReference>
<dbReference type="AlphaFoldDB" id="A0A653DPJ2"/>
<evidence type="ECO:0008006" key="7">
    <source>
        <dbReference type="Google" id="ProtNLM"/>
    </source>
</evidence>
<sequence length="68" mass="7534">MNEKASSAKDAKETFQCLMELSNLLGADLDPEVLSICVRLCEAGVNPELLVTVLKDILKEVQTIRQEE</sequence>
<gene>
    <name evidence="5" type="ORF">CALMAC_LOCUS19335</name>
</gene>
<dbReference type="PANTHER" id="PTHR28520">
    <property type="entry name" value="MITOTIC-SPINDLE ORGANIZING PROTEIN 1"/>
    <property type="match status" value="1"/>
</dbReference>
<reference evidence="5 6" key="1">
    <citation type="submission" date="2019-01" db="EMBL/GenBank/DDBJ databases">
        <authorList>
            <person name="Sayadi A."/>
        </authorList>
    </citation>
    <scope>NUCLEOTIDE SEQUENCE [LARGE SCALE GENOMIC DNA]</scope>
</reference>
<proteinExistence type="inferred from homology"/>
<keyword evidence="4" id="KW-0206">Cytoskeleton</keyword>
<dbReference type="GO" id="GO:0051415">
    <property type="term" value="P:microtubule nucleation by interphase microtubule organizing center"/>
    <property type="evidence" value="ECO:0007669"/>
    <property type="project" value="TreeGrafter"/>
</dbReference>
<dbReference type="GO" id="GO:0005819">
    <property type="term" value="C:spindle"/>
    <property type="evidence" value="ECO:0007669"/>
    <property type="project" value="TreeGrafter"/>
</dbReference>
<dbReference type="PANTHER" id="PTHR28520:SF2">
    <property type="entry name" value="MITOTIC-SPINDLE ORGANIZING PROTEIN 1"/>
    <property type="match status" value="1"/>
</dbReference>
<evidence type="ECO:0000313" key="5">
    <source>
        <dbReference type="EMBL" id="VEN62154.1"/>
    </source>
</evidence>
<dbReference type="GO" id="GO:0031021">
    <property type="term" value="C:interphase microtubule organizing center"/>
    <property type="evidence" value="ECO:0007669"/>
    <property type="project" value="TreeGrafter"/>
</dbReference>
<dbReference type="EMBL" id="CAACVG010013591">
    <property type="protein sequence ID" value="VEN62154.1"/>
    <property type="molecule type" value="Genomic_DNA"/>
</dbReference>
<dbReference type="Pfam" id="PF12554">
    <property type="entry name" value="MOZART1"/>
    <property type="match status" value="1"/>
</dbReference>
<dbReference type="Proteomes" id="UP000410492">
    <property type="component" value="Unassembled WGS sequence"/>
</dbReference>
<dbReference type="OrthoDB" id="48571at2759"/>
<evidence type="ECO:0000256" key="4">
    <source>
        <dbReference type="ARBA" id="ARBA00023212"/>
    </source>
</evidence>
<comment type="subcellular location">
    <subcellularLocation>
        <location evidence="1">Cytoplasm</location>
        <location evidence="1">Cytoskeleton</location>
        <location evidence="1">Microtubule organizing center</location>
    </subcellularLocation>
</comment>
<keyword evidence="3" id="KW-0963">Cytoplasm</keyword>
<evidence type="ECO:0000256" key="2">
    <source>
        <dbReference type="ARBA" id="ARBA00011015"/>
    </source>
</evidence>
<accession>A0A653DPJ2</accession>
<comment type="similarity">
    <text evidence="2">Belongs to the MOZART1 family.</text>
</comment>